<organism evidence="2 3">
    <name type="scientific">Caerostris darwini</name>
    <dbReference type="NCBI Taxonomy" id="1538125"/>
    <lineage>
        <taxon>Eukaryota</taxon>
        <taxon>Metazoa</taxon>
        <taxon>Ecdysozoa</taxon>
        <taxon>Arthropoda</taxon>
        <taxon>Chelicerata</taxon>
        <taxon>Arachnida</taxon>
        <taxon>Araneae</taxon>
        <taxon>Araneomorphae</taxon>
        <taxon>Entelegynae</taxon>
        <taxon>Araneoidea</taxon>
        <taxon>Araneidae</taxon>
        <taxon>Caerostris</taxon>
    </lineage>
</organism>
<dbReference type="AlphaFoldDB" id="A0AAV4WQ24"/>
<protein>
    <submittedName>
        <fullName evidence="2">Uncharacterized protein</fullName>
    </submittedName>
</protein>
<evidence type="ECO:0000256" key="1">
    <source>
        <dbReference type="SAM" id="MobiDB-lite"/>
    </source>
</evidence>
<accession>A0AAV4WQ24</accession>
<name>A0AAV4WQ24_9ARAC</name>
<dbReference type="EMBL" id="BPLQ01014882">
    <property type="protein sequence ID" value="GIY84031.1"/>
    <property type="molecule type" value="Genomic_DNA"/>
</dbReference>
<feature type="compositionally biased region" description="Basic and acidic residues" evidence="1">
    <location>
        <begin position="22"/>
        <end position="35"/>
    </location>
</feature>
<feature type="region of interest" description="Disordered" evidence="1">
    <location>
        <begin position="1"/>
        <end position="43"/>
    </location>
</feature>
<proteinExistence type="predicted"/>
<evidence type="ECO:0000313" key="3">
    <source>
        <dbReference type="Proteomes" id="UP001054837"/>
    </source>
</evidence>
<evidence type="ECO:0000313" key="2">
    <source>
        <dbReference type="EMBL" id="GIY84031.1"/>
    </source>
</evidence>
<comment type="caution">
    <text evidence="2">The sequence shown here is derived from an EMBL/GenBank/DDBJ whole genome shotgun (WGS) entry which is preliminary data.</text>
</comment>
<dbReference type="Proteomes" id="UP001054837">
    <property type="component" value="Unassembled WGS sequence"/>
</dbReference>
<keyword evidence="3" id="KW-1185">Reference proteome</keyword>
<reference evidence="2 3" key="1">
    <citation type="submission" date="2021-06" db="EMBL/GenBank/DDBJ databases">
        <title>Caerostris darwini draft genome.</title>
        <authorList>
            <person name="Kono N."/>
            <person name="Arakawa K."/>
        </authorList>
    </citation>
    <scope>NUCLEOTIDE SEQUENCE [LARGE SCALE GENOMIC DNA]</scope>
</reference>
<gene>
    <name evidence="2" type="ORF">CDAR_395991</name>
</gene>
<sequence>MRASSLGKDEKASFPNGPPHFKGADRAERKNTSERRQRRRRAVRTFEQPLNVVGAPFEKAAPSVTSFCCHSRGRMTHDSCRRI</sequence>